<protein>
    <submittedName>
        <fullName evidence="2">FAM186A isoform 4</fullName>
    </submittedName>
</protein>
<evidence type="ECO:0000313" key="3">
    <source>
        <dbReference type="Proteomes" id="UP000236370"/>
    </source>
</evidence>
<dbReference type="PANTHER" id="PTHR33590:SF2">
    <property type="entry name" value="PROTEIN FAM186A"/>
    <property type="match status" value="1"/>
</dbReference>
<organism evidence="2 3">
    <name type="scientific">Pan troglodytes</name>
    <name type="common">Chimpanzee</name>
    <dbReference type="NCBI Taxonomy" id="9598"/>
    <lineage>
        <taxon>Eukaryota</taxon>
        <taxon>Metazoa</taxon>
        <taxon>Chordata</taxon>
        <taxon>Craniata</taxon>
        <taxon>Vertebrata</taxon>
        <taxon>Euteleostomi</taxon>
        <taxon>Mammalia</taxon>
        <taxon>Eutheria</taxon>
        <taxon>Euarchontoglires</taxon>
        <taxon>Primates</taxon>
        <taxon>Haplorrhini</taxon>
        <taxon>Catarrhini</taxon>
        <taxon>Hominidae</taxon>
        <taxon>Pan</taxon>
    </lineage>
</organism>
<dbReference type="Proteomes" id="UP000236370">
    <property type="component" value="Unassembled WGS sequence"/>
</dbReference>
<feature type="non-terminal residue" evidence="2">
    <location>
        <position position="1"/>
    </location>
</feature>
<sequence length="72" mass="8480">NNIMKRLKAIQNTGKGYEARNLHMMLSRLDDYGKKVMQVWTEKQKSLGQKRNQCLKKMIHATRRPDRGHLEG</sequence>
<feature type="domain" description="FAM186A/B C-terminal" evidence="1">
    <location>
        <begin position="1"/>
        <end position="60"/>
    </location>
</feature>
<dbReference type="Pfam" id="PF20865">
    <property type="entry name" value="FAM186A-B_C"/>
    <property type="match status" value="1"/>
</dbReference>
<name>A0A2J8KE23_PANTR</name>
<dbReference type="InterPro" id="IPR049146">
    <property type="entry name" value="FAM186A_B_C"/>
</dbReference>
<evidence type="ECO:0000259" key="1">
    <source>
        <dbReference type="Pfam" id="PF20865"/>
    </source>
</evidence>
<dbReference type="AlphaFoldDB" id="A0A2J8KE23"/>
<proteinExistence type="predicted"/>
<dbReference type="PANTHER" id="PTHR33590">
    <property type="entry name" value="GLUTENIN, HIGH MOLECULAR WEIGHT SUBUNIT PW212-RELATED PROTEIN"/>
    <property type="match status" value="1"/>
</dbReference>
<accession>A0A2J8KE23</accession>
<dbReference type="EMBL" id="NBAG03000375">
    <property type="protein sequence ID" value="PNI33262.1"/>
    <property type="molecule type" value="Genomic_DNA"/>
</dbReference>
<reference evidence="2 3" key="1">
    <citation type="submission" date="2017-12" db="EMBL/GenBank/DDBJ databases">
        <title>High-resolution comparative analysis of great ape genomes.</title>
        <authorList>
            <person name="Pollen A."/>
            <person name="Hastie A."/>
            <person name="Hormozdiari F."/>
            <person name="Dougherty M."/>
            <person name="Liu R."/>
            <person name="Chaisson M."/>
            <person name="Hoppe E."/>
            <person name="Hill C."/>
            <person name="Pang A."/>
            <person name="Hillier L."/>
            <person name="Baker C."/>
            <person name="Armstrong J."/>
            <person name="Shendure J."/>
            <person name="Paten B."/>
            <person name="Wilson R."/>
            <person name="Chao H."/>
            <person name="Schneider V."/>
            <person name="Ventura M."/>
            <person name="Kronenberg Z."/>
            <person name="Murali S."/>
            <person name="Gordon D."/>
            <person name="Cantsilieris S."/>
            <person name="Munson K."/>
            <person name="Nelson B."/>
            <person name="Raja A."/>
            <person name="Underwood J."/>
            <person name="Diekhans M."/>
            <person name="Fiddes I."/>
            <person name="Haussler D."/>
            <person name="Eichler E."/>
        </authorList>
    </citation>
    <scope>NUCLEOTIDE SEQUENCE [LARGE SCALE GENOMIC DNA]</scope>
    <source>
        <strain evidence="2">Yerkes chimp pedigree #C0471</strain>
    </source>
</reference>
<evidence type="ECO:0000313" key="2">
    <source>
        <dbReference type="EMBL" id="PNI33262.1"/>
    </source>
</evidence>
<comment type="caution">
    <text evidence="2">The sequence shown here is derived from an EMBL/GenBank/DDBJ whole genome shotgun (WGS) entry which is preliminary data.</text>
</comment>
<gene>
    <name evidence="2" type="ORF">CK820_G0039668</name>
</gene>